<organism evidence="2 3">
    <name type="scientific">Nocardia ninae NBRC 108245</name>
    <dbReference type="NCBI Taxonomy" id="1210091"/>
    <lineage>
        <taxon>Bacteria</taxon>
        <taxon>Bacillati</taxon>
        <taxon>Actinomycetota</taxon>
        <taxon>Actinomycetes</taxon>
        <taxon>Mycobacteriales</taxon>
        <taxon>Nocardiaceae</taxon>
        <taxon>Nocardia</taxon>
    </lineage>
</organism>
<dbReference type="OrthoDB" id="4563967at2"/>
<gene>
    <name evidence="2" type="ORF">NN4_15790</name>
</gene>
<dbReference type="EMBL" id="BJXA01000007">
    <property type="protein sequence ID" value="GEM37060.1"/>
    <property type="molecule type" value="Genomic_DNA"/>
</dbReference>
<protein>
    <submittedName>
        <fullName evidence="2">Uncharacterized protein</fullName>
    </submittedName>
</protein>
<dbReference type="Proteomes" id="UP000321424">
    <property type="component" value="Unassembled WGS sequence"/>
</dbReference>
<evidence type="ECO:0000313" key="3">
    <source>
        <dbReference type="Proteomes" id="UP000321424"/>
    </source>
</evidence>
<name>A0A511M8W6_9NOCA</name>
<keyword evidence="3" id="KW-1185">Reference proteome</keyword>
<evidence type="ECO:0000313" key="2">
    <source>
        <dbReference type="EMBL" id="GEM37060.1"/>
    </source>
</evidence>
<feature type="region of interest" description="Disordered" evidence="1">
    <location>
        <begin position="29"/>
        <end position="48"/>
    </location>
</feature>
<dbReference type="AlphaFoldDB" id="A0A511M8W6"/>
<dbReference type="RefSeq" id="WP_147129267.1">
    <property type="nucleotide sequence ID" value="NZ_BJXA01000007.1"/>
</dbReference>
<reference evidence="2 3" key="1">
    <citation type="submission" date="2019-07" db="EMBL/GenBank/DDBJ databases">
        <title>Whole genome shotgun sequence of Nocardia ninae NBRC 108245.</title>
        <authorList>
            <person name="Hosoyama A."/>
            <person name="Uohara A."/>
            <person name="Ohji S."/>
            <person name="Ichikawa N."/>
        </authorList>
    </citation>
    <scope>NUCLEOTIDE SEQUENCE [LARGE SCALE GENOMIC DNA]</scope>
    <source>
        <strain evidence="2 3">NBRC 108245</strain>
    </source>
</reference>
<sequence>MWEWSKTVAEHAAAASWTSWHEFETEPTVVDPDFRTETAPSDAEGVDGAARAPSIDYLLVG</sequence>
<proteinExistence type="predicted"/>
<accession>A0A511M8W6</accession>
<comment type="caution">
    <text evidence="2">The sequence shown here is derived from an EMBL/GenBank/DDBJ whole genome shotgun (WGS) entry which is preliminary data.</text>
</comment>
<evidence type="ECO:0000256" key="1">
    <source>
        <dbReference type="SAM" id="MobiDB-lite"/>
    </source>
</evidence>